<reference evidence="2" key="1">
    <citation type="submission" date="2021-02" db="EMBL/GenBank/DDBJ databases">
        <title>Natronogracilivirga saccharolytica gen. nov. sp. nov. a new anaerobic, haloalkiliphilic carbohydrate-fermenting bacterium from soda lake and proposing of Cyclonatronumiaceae fam. nov. in the phylum Balneolaeota.</title>
        <authorList>
            <person name="Zhilina T.N."/>
            <person name="Sorokin D.Y."/>
            <person name="Zavarzina D.G."/>
            <person name="Toshchakov S.V."/>
            <person name="Kublanov I.V."/>
        </authorList>
    </citation>
    <scope>NUCLEOTIDE SEQUENCE</scope>
    <source>
        <strain evidence="2">Z-1702</strain>
    </source>
</reference>
<feature type="transmembrane region" description="Helical" evidence="1">
    <location>
        <begin position="38"/>
        <end position="57"/>
    </location>
</feature>
<dbReference type="RefSeq" id="WP_210510658.1">
    <property type="nucleotide sequence ID" value="NZ_JAFIDN010000002.1"/>
</dbReference>
<dbReference type="AlphaFoldDB" id="A0A8J7UW48"/>
<dbReference type="EMBL" id="JAFIDN010000002">
    <property type="protein sequence ID" value="MBP3191844.1"/>
    <property type="molecule type" value="Genomic_DNA"/>
</dbReference>
<keyword evidence="3" id="KW-1185">Reference proteome</keyword>
<accession>A0A8J7UW48</accession>
<evidence type="ECO:0000256" key="1">
    <source>
        <dbReference type="SAM" id="Phobius"/>
    </source>
</evidence>
<proteinExistence type="predicted"/>
<feature type="transmembrane region" description="Helical" evidence="1">
    <location>
        <begin position="6"/>
        <end position="26"/>
    </location>
</feature>
<evidence type="ECO:0000313" key="3">
    <source>
        <dbReference type="Proteomes" id="UP000673975"/>
    </source>
</evidence>
<keyword evidence="1" id="KW-1133">Transmembrane helix</keyword>
<organism evidence="2 3">
    <name type="scientific">Natronogracilivirga saccharolytica</name>
    <dbReference type="NCBI Taxonomy" id="2812953"/>
    <lineage>
        <taxon>Bacteria</taxon>
        <taxon>Pseudomonadati</taxon>
        <taxon>Balneolota</taxon>
        <taxon>Balneolia</taxon>
        <taxon>Balneolales</taxon>
        <taxon>Cyclonatronaceae</taxon>
        <taxon>Natronogracilivirga</taxon>
    </lineage>
</organism>
<evidence type="ECO:0000313" key="2">
    <source>
        <dbReference type="EMBL" id="MBP3191844.1"/>
    </source>
</evidence>
<keyword evidence="1" id="KW-0472">Membrane</keyword>
<protein>
    <submittedName>
        <fullName evidence="2">Uncharacterized protein</fullName>
    </submittedName>
</protein>
<dbReference type="Proteomes" id="UP000673975">
    <property type="component" value="Unassembled WGS sequence"/>
</dbReference>
<comment type="caution">
    <text evidence="2">The sequence shown here is derived from an EMBL/GenBank/DDBJ whole genome shotgun (WGS) entry which is preliminary data.</text>
</comment>
<gene>
    <name evidence="2" type="ORF">NATSA_04115</name>
</gene>
<keyword evidence="1" id="KW-0812">Transmembrane</keyword>
<name>A0A8J7UW48_9BACT</name>
<sequence>MAPYYVKFIVTIIITMIVTNCTISFFDIGNLFANRHIGYTLHLLLFLIVYTGVYYTFGPFTRNKGNARKNGG</sequence>